<evidence type="ECO:0000256" key="5">
    <source>
        <dbReference type="ARBA" id="ARBA00023242"/>
    </source>
</evidence>
<dbReference type="GO" id="GO:0045027">
    <property type="term" value="F:DNA end binding"/>
    <property type="evidence" value="ECO:0007669"/>
    <property type="project" value="TreeGrafter"/>
</dbReference>
<evidence type="ECO:0000313" key="9">
    <source>
        <dbReference type="EnsemblMetazoa" id="RPRC009560-PA"/>
    </source>
</evidence>
<sequence>MSSIRKIVQGNDNYFLQIKIVSEVSVINLTDLKNLWQTRITESEAVQKFKDDNPLIHSSDKWIAEYVSTMMTNVNNNIKVTVGEPHVNIYFCSDVSNLPTKLNLLLHLQPQDMVYKEITLPLMMVINELKFREEKLLSLLKAKDVEIKEYKFEGANITRRNAITVPFNAESFDTECQSSLSKRAKEVINNPYSVLCPTLNSLYCEFSSVVAEINIKQEKVESNSTDSKE</sequence>
<evidence type="ECO:0000259" key="8">
    <source>
        <dbReference type="Pfam" id="PF09302"/>
    </source>
</evidence>
<dbReference type="eggNOG" id="ENOG502T9RU">
    <property type="taxonomic scope" value="Eukaryota"/>
</dbReference>
<organism evidence="9 10">
    <name type="scientific">Rhodnius prolixus</name>
    <name type="common">Triatomid bug</name>
    <dbReference type="NCBI Taxonomy" id="13249"/>
    <lineage>
        <taxon>Eukaryota</taxon>
        <taxon>Metazoa</taxon>
        <taxon>Ecdysozoa</taxon>
        <taxon>Arthropoda</taxon>
        <taxon>Hexapoda</taxon>
        <taxon>Insecta</taxon>
        <taxon>Pterygota</taxon>
        <taxon>Neoptera</taxon>
        <taxon>Paraneoptera</taxon>
        <taxon>Hemiptera</taxon>
        <taxon>Heteroptera</taxon>
        <taxon>Panheteroptera</taxon>
        <taxon>Cimicomorpha</taxon>
        <taxon>Reduviidae</taxon>
        <taxon>Triatominae</taxon>
        <taxon>Rhodnius</taxon>
    </lineage>
</organism>
<keyword evidence="4" id="KW-0234">DNA repair</keyword>
<dbReference type="OMA" id="MMVINEL"/>
<dbReference type="EMBL" id="ACPB03002152">
    <property type="status" value="NOT_ANNOTATED_CDS"/>
    <property type="molecule type" value="Genomic_DNA"/>
</dbReference>
<dbReference type="AlphaFoldDB" id="T1HZU0"/>
<dbReference type="InterPro" id="IPR052287">
    <property type="entry name" value="NHEJ_factor"/>
</dbReference>
<dbReference type="GO" id="GO:0006303">
    <property type="term" value="P:double-strand break repair via nonhomologous end joining"/>
    <property type="evidence" value="ECO:0007669"/>
    <property type="project" value="TreeGrafter"/>
</dbReference>
<keyword evidence="5" id="KW-0539">Nucleus</keyword>
<evidence type="ECO:0000256" key="6">
    <source>
        <dbReference type="ARBA" id="ARBA00025747"/>
    </source>
</evidence>
<reference evidence="9" key="1">
    <citation type="submission" date="2015-05" db="UniProtKB">
        <authorList>
            <consortium name="EnsemblMetazoa"/>
        </authorList>
    </citation>
    <scope>IDENTIFICATION</scope>
</reference>
<evidence type="ECO:0000256" key="7">
    <source>
        <dbReference type="ARBA" id="ARBA00044529"/>
    </source>
</evidence>
<dbReference type="PANTHER" id="PTHR32235:SF1">
    <property type="entry name" value="NON-HOMOLOGOUS END-JOINING FACTOR 1"/>
    <property type="match status" value="1"/>
</dbReference>
<keyword evidence="2" id="KW-0227">DNA damage</keyword>
<evidence type="ECO:0000256" key="1">
    <source>
        <dbReference type="ARBA" id="ARBA00004123"/>
    </source>
</evidence>
<dbReference type="Proteomes" id="UP000015103">
    <property type="component" value="Unassembled WGS sequence"/>
</dbReference>
<dbReference type="Gene3D" id="2.170.210.10">
    <property type="entry name" value="DNA double-strand break repair and VJ recombination XRCC4, N-terminal"/>
    <property type="match status" value="1"/>
</dbReference>
<feature type="domain" description="XLF-like N-terminal" evidence="8">
    <location>
        <begin position="8"/>
        <end position="89"/>
    </location>
</feature>
<dbReference type="PANTHER" id="PTHR32235">
    <property type="entry name" value="NON-HOMOLOGOUS END-JOINING FACTOR 1"/>
    <property type="match status" value="1"/>
</dbReference>
<dbReference type="Pfam" id="PF09302">
    <property type="entry name" value="XLF"/>
    <property type="match status" value="1"/>
</dbReference>
<dbReference type="VEuPathDB" id="VectorBase:RPRC009560"/>
<protein>
    <recommendedName>
        <fullName evidence="7">Non-homologous end-joining factor 1</fullName>
    </recommendedName>
</protein>
<evidence type="ECO:0000256" key="4">
    <source>
        <dbReference type="ARBA" id="ARBA00023204"/>
    </source>
</evidence>
<keyword evidence="3" id="KW-0238">DNA-binding</keyword>
<dbReference type="EnsemblMetazoa" id="RPRC009560-RA">
    <property type="protein sequence ID" value="RPRC009560-PA"/>
    <property type="gene ID" value="RPRC009560"/>
</dbReference>
<dbReference type="STRING" id="13249.T1HZU0"/>
<comment type="subcellular location">
    <subcellularLocation>
        <location evidence="1">Nucleus</location>
    </subcellularLocation>
</comment>
<accession>T1HZU0</accession>
<name>T1HZU0_RHOPR</name>
<evidence type="ECO:0000256" key="3">
    <source>
        <dbReference type="ARBA" id="ARBA00023125"/>
    </source>
</evidence>
<dbReference type="InParanoid" id="T1HZU0"/>
<dbReference type="Gene3D" id="1.10.287.450">
    <property type="entry name" value="Helix hairpin bin"/>
    <property type="match status" value="1"/>
</dbReference>
<dbReference type="GO" id="GO:0032807">
    <property type="term" value="C:DNA ligase IV complex"/>
    <property type="evidence" value="ECO:0007669"/>
    <property type="project" value="TreeGrafter"/>
</dbReference>
<comment type="similarity">
    <text evidence="6">Belongs to the XRCC4-XLF family. XLF subfamily.</text>
</comment>
<dbReference type="InterPro" id="IPR038051">
    <property type="entry name" value="XRCC4-like_N_sf"/>
</dbReference>
<dbReference type="HOGENOM" id="CLU_1212438_0_0_1"/>
<proteinExistence type="inferred from homology"/>
<evidence type="ECO:0000256" key="2">
    <source>
        <dbReference type="ARBA" id="ARBA00022763"/>
    </source>
</evidence>
<evidence type="ECO:0000313" key="10">
    <source>
        <dbReference type="Proteomes" id="UP000015103"/>
    </source>
</evidence>
<dbReference type="InterPro" id="IPR015381">
    <property type="entry name" value="XLF-like_N"/>
</dbReference>
<keyword evidence="10" id="KW-1185">Reference proteome</keyword>